<evidence type="ECO:0000313" key="3">
    <source>
        <dbReference type="EMBL" id="CAD8107508.1"/>
    </source>
</evidence>
<dbReference type="InterPro" id="IPR045211">
    <property type="entry name" value="TFP11/STIP/Ntr1"/>
</dbReference>
<dbReference type="InterPro" id="IPR022783">
    <property type="entry name" value="GCFC_dom"/>
</dbReference>
<feature type="chain" id="PRO_5035757864" description="GCF C-terminal domain-containing protein" evidence="1">
    <location>
        <begin position="22"/>
        <end position="226"/>
    </location>
</feature>
<proteinExistence type="predicted"/>
<reference evidence="3" key="1">
    <citation type="submission" date="2021-01" db="EMBL/GenBank/DDBJ databases">
        <authorList>
            <consortium name="Genoscope - CEA"/>
            <person name="William W."/>
        </authorList>
    </citation>
    <scope>NUCLEOTIDE SEQUENCE</scope>
</reference>
<dbReference type="Proteomes" id="UP000692954">
    <property type="component" value="Unassembled WGS sequence"/>
</dbReference>
<protein>
    <recommendedName>
        <fullName evidence="2">GCF C-terminal domain-containing protein</fullName>
    </recommendedName>
</protein>
<dbReference type="GO" id="GO:0071008">
    <property type="term" value="C:U2-type post-mRNA release spliceosomal complex"/>
    <property type="evidence" value="ECO:0007669"/>
    <property type="project" value="TreeGrafter"/>
</dbReference>
<dbReference type="OrthoDB" id="4822at2759"/>
<organism evidence="3 4">
    <name type="scientific">Paramecium sonneborni</name>
    <dbReference type="NCBI Taxonomy" id="65129"/>
    <lineage>
        <taxon>Eukaryota</taxon>
        <taxon>Sar</taxon>
        <taxon>Alveolata</taxon>
        <taxon>Ciliophora</taxon>
        <taxon>Intramacronucleata</taxon>
        <taxon>Oligohymenophorea</taxon>
        <taxon>Peniculida</taxon>
        <taxon>Parameciidae</taxon>
        <taxon>Paramecium</taxon>
    </lineage>
</organism>
<comment type="caution">
    <text evidence="3">The sequence shown here is derived from an EMBL/GenBank/DDBJ whole genome shotgun (WGS) entry which is preliminary data.</text>
</comment>
<dbReference type="PANTHER" id="PTHR23329">
    <property type="entry name" value="TUFTELIN-INTERACTING PROTEIN 11-RELATED"/>
    <property type="match status" value="1"/>
</dbReference>
<dbReference type="AlphaFoldDB" id="A0A8S1PXW7"/>
<evidence type="ECO:0000313" key="4">
    <source>
        <dbReference type="Proteomes" id="UP000692954"/>
    </source>
</evidence>
<keyword evidence="4" id="KW-1185">Reference proteome</keyword>
<accession>A0A8S1PXW7</accession>
<gene>
    <name evidence="3" type="ORF">PSON_ATCC_30995.1.T0890049</name>
</gene>
<name>A0A8S1PXW7_9CILI</name>
<feature type="domain" description="GCF C-terminal" evidence="2">
    <location>
        <begin position="38"/>
        <end position="159"/>
    </location>
</feature>
<dbReference type="PANTHER" id="PTHR23329:SF1">
    <property type="entry name" value="TUFTELIN-INTERACTING PROTEIN 11"/>
    <property type="match status" value="1"/>
</dbReference>
<sequence length="226" mass="27127">MIQSKKIIQLIFLELWIKDLALVETDETGLYQFQTIRLLDQQVQKDIMSIIMSKLKLKIQEWNLNSTITLHKWLWINPKLNNKDLLEEVEKKLKQLKFNDRDDFGFTQYLGENWKNILYISVLPKRLFCIQNLEINPQNQNFQPIGEIFKWIDEIEPHIQMIFQPLINKLNITLENWINVQVLNTIQFNETESYLIIFNFYVTSTIYYLCYVPLSHSTLLIDILNQ</sequence>
<feature type="signal peptide" evidence="1">
    <location>
        <begin position="1"/>
        <end position="21"/>
    </location>
</feature>
<keyword evidence="1" id="KW-0732">Signal</keyword>
<dbReference type="GO" id="GO:0000390">
    <property type="term" value="P:spliceosomal complex disassembly"/>
    <property type="evidence" value="ECO:0007669"/>
    <property type="project" value="InterPro"/>
</dbReference>
<dbReference type="EMBL" id="CAJJDN010000089">
    <property type="protein sequence ID" value="CAD8107508.1"/>
    <property type="molecule type" value="Genomic_DNA"/>
</dbReference>
<evidence type="ECO:0000256" key="1">
    <source>
        <dbReference type="SAM" id="SignalP"/>
    </source>
</evidence>
<dbReference type="Pfam" id="PF07842">
    <property type="entry name" value="GCFC"/>
    <property type="match status" value="1"/>
</dbReference>
<evidence type="ECO:0000259" key="2">
    <source>
        <dbReference type="Pfam" id="PF07842"/>
    </source>
</evidence>